<dbReference type="RefSeq" id="WP_380963153.1">
    <property type="nucleotide sequence ID" value="NZ_JBHTCO010000002.1"/>
</dbReference>
<name>A0ABW2PQW5_9BACL</name>
<feature type="transmembrane region" description="Helical" evidence="1">
    <location>
        <begin position="6"/>
        <end position="25"/>
    </location>
</feature>
<feature type="transmembrane region" description="Helical" evidence="1">
    <location>
        <begin position="76"/>
        <end position="95"/>
    </location>
</feature>
<evidence type="ECO:0008006" key="4">
    <source>
        <dbReference type="Google" id="ProtNLM"/>
    </source>
</evidence>
<sequence>MSIDGIITCILIGIILIIIGLLIYIKKQLSFINNGQSETGKGLRRLIRTIGIVIMIIGIFTLFAPLLIYVIGTDYWVIYVSTAIVIVLLILIARWK</sequence>
<feature type="transmembrane region" description="Helical" evidence="1">
    <location>
        <begin position="46"/>
        <end position="70"/>
    </location>
</feature>
<evidence type="ECO:0000313" key="2">
    <source>
        <dbReference type="EMBL" id="MFC7391803.1"/>
    </source>
</evidence>
<organism evidence="2 3">
    <name type="scientific">Scopulibacillus cellulosilyticus</name>
    <dbReference type="NCBI Taxonomy" id="2665665"/>
    <lineage>
        <taxon>Bacteria</taxon>
        <taxon>Bacillati</taxon>
        <taxon>Bacillota</taxon>
        <taxon>Bacilli</taxon>
        <taxon>Bacillales</taxon>
        <taxon>Sporolactobacillaceae</taxon>
        <taxon>Scopulibacillus</taxon>
    </lineage>
</organism>
<dbReference type="Proteomes" id="UP001596505">
    <property type="component" value="Unassembled WGS sequence"/>
</dbReference>
<reference evidence="3" key="1">
    <citation type="journal article" date="2019" name="Int. J. Syst. Evol. Microbiol.">
        <title>The Global Catalogue of Microorganisms (GCM) 10K type strain sequencing project: providing services to taxonomists for standard genome sequencing and annotation.</title>
        <authorList>
            <consortium name="The Broad Institute Genomics Platform"/>
            <consortium name="The Broad Institute Genome Sequencing Center for Infectious Disease"/>
            <person name="Wu L."/>
            <person name="Ma J."/>
        </authorList>
    </citation>
    <scope>NUCLEOTIDE SEQUENCE [LARGE SCALE GENOMIC DNA]</scope>
    <source>
        <strain evidence="3">CGMCC 1.16305</strain>
    </source>
</reference>
<keyword evidence="1" id="KW-0812">Transmembrane</keyword>
<comment type="caution">
    <text evidence="2">The sequence shown here is derived from an EMBL/GenBank/DDBJ whole genome shotgun (WGS) entry which is preliminary data.</text>
</comment>
<keyword evidence="1" id="KW-0472">Membrane</keyword>
<protein>
    <recommendedName>
        <fullName evidence="4">DUF3784 domain-containing protein</fullName>
    </recommendedName>
</protein>
<keyword evidence="1" id="KW-1133">Transmembrane helix</keyword>
<evidence type="ECO:0000313" key="3">
    <source>
        <dbReference type="Proteomes" id="UP001596505"/>
    </source>
</evidence>
<keyword evidence="3" id="KW-1185">Reference proteome</keyword>
<proteinExistence type="predicted"/>
<gene>
    <name evidence="2" type="ORF">ACFQRG_02190</name>
</gene>
<dbReference type="EMBL" id="JBHTCO010000002">
    <property type="protein sequence ID" value="MFC7391803.1"/>
    <property type="molecule type" value="Genomic_DNA"/>
</dbReference>
<evidence type="ECO:0000256" key="1">
    <source>
        <dbReference type="SAM" id="Phobius"/>
    </source>
</evidence>
<accession>A0ABW2PQW5</accession>